<feature type="region of interest" description="Disordered" evidence="1">
    <location>
        <begin position="175"/>
        <end position="258"/>
    </location>
</feature>
<dbReference type="EMBL" id="JBAWTH010000009">
    <property type="protein sequence ID" value="KAL2290457.1"/>
    <property type="molecule type" value="Genomic_DNA"/>
</dbReference>
<comment type="caution">
    <text evidence="2">The sequence shown here is derived from an EMBL/GenBank/DDBJ whole genome shotgun (WGS) entry which is preliminary data.</text>
</comment>
<evidence type="ECO:0000256" key="1">
    <source>
        <dbReference type="SAM" id="MobiDB-lite"/>
    </source>
</evidence>
<sequence>MPFITPHPPGPFRLHACFLFRRLPDRHNSWASRLSTSVLGEAARSCPRPYLTCTLSLAHPLPLSAFTFLSIGAAWISCSRHPQSDDFCQRPEILTIPHKISSSNKMVANFKTEESQRRLLTSVIAAHPELKLNFKAICEHYGPEDWGKDGIEHFFRPLKKDAADVRKMVKNGQPAKSYFDSKAGKGGAAVTASSAPVTPKAGRKRAATSAPSTGRSTASKKARGSVAKAVQPTNVINLDDEDDDNEFPPIPLDTPMKGPRFTENYAAQFYGTDTQAPALDTTQADTPNEDEDFKPHTPTDAAAFSFSQAPFYSGGGGSGGGGGGYNLDTDPIAQPSFAATSGYSKTWTNGDEYDDEV</sequence>
<protein>
    <submittedName>
        <fullName evidence="2">Uncharacterized protein</fullName>
    </submittedName>
</protein>
<evidence type="ECO:0000313" key="3">
    <source>
        <dbReference type="Proteomes" id="UP001600888"/>
    </source>
</evidence>
<dbReference type="Proteomes" id="UP001600888">
    <property type="component" value="Unassembled WGS sequence"/>
</dbReference>
<proteinExistence type="predicted"/>
<evidence type="ECO:0000313" key="2">
    <source>
        <dbReference type="EMBL" id="KAL2290457.1"/>
    </source>
</evidence>
<keyword evidence="3" id="KW-1185">Reference proteome</keyword>
<feature type="compositionally biased region" description="Gly residues" evidence="1">
    <location>
        <begin position="313"/>
        <end position="325"/>
    </location>
</feature>
<gene>
    <name evidence="2" type="ORF">FJTKL_15555</name>
</gene>
<name>A0ABR4F6Y2_9PEZI</name>
<accession>A0ABR4F6Y2</accession>
<organism evidence="2 3">
    <name type="scientific">Diaporthe vaccinii</name>
    <dbReference type="NCBI Taxonomy" id="105482"/>
    <lineage>
        <taxon>Eukaryota</taxon>
        <taxon>Fungi</taxon>
        <taxon>Dikarya</taxon>
        <taxon>Ascomycota</taxon>
        <taxon>Pezizomycotina</taxon>
        <taxon>Sordariomycetes</taxon>
        <taxon>Sordariomycetidae</taxon>
        <taxon>Diaporthales</taxon>
        <taxon>Diaporthaceae</taxon>
        <taxon>Diaporthe</taxon>
        <taxon>Diaporthe eres species complex</taxon>
    </lineage>
</organism>
<feature type="region of interest" description="Disordered" evidence="1">
    <location>
        <begin position="313"/>
        <end position="357"/>
    </location>
</feature>
<feature type="compositionally biased region" description="Polar residues" evidence="1">
    <location>
        <begin position="337"/>
        <end position="349"/>
    </location>
</feature>
<reference evidence="2 3" key="1">
    <citation type="submission" date="2024-03" db="EMBL/GenBank/DDBJ databases">
        <title>A high-quality draft genome sequence of Diaporthe vaccinii, a causative agent of upright dieback and viscid rot disease in cranberry plants.</title>
        <authorList>
            <person name="Sarrasin M."/>
            <person name="Lang B.F."/>
            <person name="Burger G."/>
        </authorList>
    </citation>
    <scope>NUCLEOTIDE SEQUENCE [LARGE SCALE GENOMIC DNA]</scope>
    <source>
        <strain evidence="2 3">IS7</strain>
    </source>
</reference>